<dbReference type="EMBL" id="LDUG01000014">
    <property type="protein sequence ID" value="KVW97834.1"/>
    <property type="molecule type" value="Genomic_DNA"/>
</dbReference>
<feature type="coiled-coil region" evidence="7">
    <location>
        <begin position="50"/>
        <end position="84"/>
    </location>
</feature>
<evidence type="ECO:0000256" key="1">
    <source>
        <dbReference type="ARBA" id="ARBA00022475"/>
    </source>
</evidence>
<dbReference type="InterPro" id="IPR007060">
    <property type="entry name" value="FtsL/DivIC"/>
</dbReference>
<dbReference type="Proteomes" id="UP000064243">
    <property type="component" value="Unassembled WGS sequence"/>
</dbReference>
<reference evidence="8 9" key="1">
    <citation type="journal article" date="2015" name="Appl. Environ. Microbiol.">
        <title>Aerobic and Anaerobic Thiosulfate Oxidation by a Cold-Adapted, Subglacial Chemoautotroph.</title>
        <authorList>
            <person name="Harrold Z.R."/>
            <person name="Skidmore M.L."/>
            <person name="Hamilton T.L."/>
            <person name="Desch L."/>
            <person name="Amada K."/>
            <person name="van Gelder W."/>
            <person name="Glover K."/>
            <person name="Roden E.E."/>
            <person name="Boyd E.S."/>
        </authorList>
    </citation>
    <scope>NUCLEOTIDE SEQUENCE [LARGE SCALE GENOMIC DNA]</scope>
    <source>
        <strain evidence="8 9">RG</strain>
    </source>
</reference>
<keyword evidence="9" id="KW-1185">Reference proteome</keyword>
<keyword evidence="5 7" id="KW-0472">Membrane</keyword>
<comment type="subunit">
    <text evidence="7">Part of a complex composed of FtsB, FtsL and FtsQ.</text>
</comment>
<dbReference type="PANTHER" id="PTHR37485:SF1">
    <property type="entry name" value="CELL DIVISION PROTEIN FTSB"/>
    <property type="match status" value="1"/>
</dbReference>
<dbReference type="AlphaFoldDB" id="A0A119CX95"/>
<keyword evidence="7" id="KW-0997">Cell inner membrane</keyword>
<dbReference type="NCBIfam" id="NF002058">
    <property type="entry name" value="PRK00888.1"/>
    <property type="match status" value="1"/>
</dbReference>
<gene>
    <name evidence="7" type="primary">ftsB</name>
    <name evidence="8" type="ORF">ABW22_03545</name>
</gene>
<dbReference type="PANTHER" id="PTHR37485">
    <property type="entry name" value="CELL DIVISION PROTEIN FTSB"/>
    <property type="match status" value="1"/>
</dbReference>
<dbReference type="GO" id="GO:0005886">
    <property type="term" value="C:plasma membrane"/>
    <property type="evidence" value="ECO:0007669"/>
    <property type="project" value="UniProtKB-SubCell"/>
</dbReference>
<dbReference type="PATRIC" id="fig|36861.3.peg.154"/>
<dbReference type="OrthoDB" id="7061211at2"/>
<keyword evidence="6 7" id="KW-0131">Cell cycle</keyword>
<evidence type="ECO:0000313" key="9">
    <source>
        <dbReference type="Proteomes" id="UP000064243"/>
    </source>
</evidence>
<evidence type="ECO:0000313" key="8">
    <source>
        <dbReference type="EMBL" id="KVW97834.1"/>
    </source>
</evidence>
<comment type="similarity">
    <text evidence="7">Belongs to the FtsB family.</text>
</comment>
<keyword evidence="3 7" id="KW-0812">Transmembrane</keyword>
<evidence type="ECO:0000256" key="6">
    <source>
        <dbReference type="ARBA" id="ARBA00023306"/>
    </source>
</evidence>
<evidence type="ECO:0000256" key="2">
    <source>
        <dbReference type="ARBA" id="ARBA00022618"/>
    </source>
</evidence>
<comment type="caution">
    <text evidence="8">The sequence shown here is derived from an EMBL/GenBank/DDBJ whole genome shotgun (WGS) entry which is preliminary data.</text>
</comment>
<accession>A0A119CX95</accession>
<dbReference type="GO" id="GO:0043093">
    <property type="term" value="P:FtsZ-dependent cytokinesis"/>
    <property type="evidence" value="ECO:0007669"/>
    <property type="project" value="UniProtKB-UniRule"/>
</dbReference>
<protein>
    <recommendedName>
        <fullName evidence="7">Cell division protein FtsB</fullName>
    </recommendedName>
</protein>
<evidence type="ECO:0000256" key="5">
    <source>
        <dbReference type="ARBA" id="ARBA00023136"/>
    </source>
</evidence>
<proteinExistence type="inferred from homology"/>
<dbReference type="RefSeq" id="WP_059752007.1">
    <property type="nucleotide sequence ID" value="NZ_LDUG01000014.1"/>
</dbReference>
<sequence length="114" mass="12789">MLSASAAEWIARIRSQGLTWVLAASLLLLQYPLWLGEGGWLKVRERAHKIDTQQALNQRLQTRNAGLQAELGDLKQGRDAIEERARNELGMIAPDEWFVRVVSAHSVQSGKVNE</sequence>
<evidence type="ECO:0000256" key="7">
    <source>
        <dbReference type="HAMAP-Rule" id="MF_00599"/>
    </source>
</evidence>
<keyword evidence="4 7" id="KW-1133">Transmembrane helix</keyword>
<dbReference type="HAMAP" id="MF_00599">
    <property type="entry name" value="FtsB"/>
    <property type="match status" value="1"/>
</dbReference>
<dbReference type="Pfam" id="PF04977">
    <property type="entry name" value="DivIC"/>
    <property type="match status" value="1"/>
</dbReference>
<evidence type="ECO:0000256" key="3">
    <source>
        <dbReference type="ARBA" id="ARBA00022692"/>
    </source>
</evidence>
<dbReference type="InterPro" id="IPR023081">
    <property type="entry name" value="Cell_div_FtsB"/>
</dbReference>
<feature type="topological domain" description="Cytoplasmic" evidence="7">
    <location>
        <begin position="1"/>
        <end position="17"/>
    </location>
</feature>
<name>A0A119CX95_THIDE</name>
<comment type="subcellular location">
    <subcellularLocation>
        <location evidence="7">Cell inner membrane</location>
        <topology evidence="7">Single-pass type II membrane protein</topology>
    </subcellularLocation>
    <text evidence="7">Localizes to the division septum.</text>
</comment>
<dbReference type="GO" id="GO:0030428">
    <property type="term" value="C:cell septum"/>
    <property type="evidence" value="ECO:0007669"/>
    <property type="project" value="TreeGrafter"/>
</dbReference>
<evidence type="ECO:0000256" key="4">
    <source>
        <dbReference type="ARBA" id="ARBA00022989"/>
    </source>
</evidence>
<feature type="topological domain" description="Periplasmic" evidence="7">
    <location>
        <begin position="36"/>
        <end position="114"/>
    </location>
</feature>
<keyword evidence="2 7" id="KW-0132">Cell division</keyword>
<keyword evidence="7" id="KW-0175">Coiled coil</keyword>
<dbReference type="GO" id="GO:0032153">
    <property type="term" value="C:cell division site"/>
    <property type="evidence" value="ECO:0007669"/>
    <property type="project" value="UniProtKB-UniRule"/>
</dbReference>
<dbReference type="STRING" id="1123392.GCA_000376425_01547"/>
<keyword evidence="1 7" id="KW-1003">Cell membrane</keyword>
<comment type="function">
    <text evidence="7">Essential cell division protein. May link together the upstream cell division proteins, which are predominantly cytoplasmic, with the downstream cell division proteins, which are predominantly periplasmic.</text>
</comment>
<organism evidence="8 9">
    <name type="scientific">Thiobacillus denitrificans</name>
    <dbReference type="NCBI Taxonomy" id="36861"/>
    <lineage>
        <taxon>Bacteria</taxon>
        <taxon>Pseudomonadati</taxon>
        <taxon>Pseudomonadota</taxon>
        <taxon>Betaproteobacteria</taxon>
        <taxon>Nitrosomonadales</taxon>
        <taxon>Thiobacillaceae</taxon>
        <taxon>Thiobacillus</taxon>
    </lineage>
</organism>